<dbReference type="AlphaFoldDB" id="A0A9P8P4N8"/>
<dbReference type="Pfam" id="PF10288">
    <property type="entry name" value="CTU2"/>
    <property type="match status" value="1"/>
</dbReference>
<evidence type="ECO:0008006" key="5">
    <source>
        <dbReference type="Google" id="ProtNLM"/>
    </source>
</evidence>
<organism evidence="3 4">
    <name type="scientific">Ogataea philodendri</name>
    <dbReference type="NCBI Taxonomy" id="1378263"/>
    <lineage>
        <taxon>Eukaryota</taxon>
        <taxon>Fungi</taxon>
        <taxon>Dikarya</taxon>
        <taxon>Ascomycota</taxon>
        <taxon>Saccharomycotina</taxon>
        <taxon>Pichiomycetes</taxon>
        <taxon>Pichiales</taxon>
        <taxon>Pichiaceae</taxon>
        <taxon>Ogataea</taxon>
    </lineage>
</organism>
<evidence type="ECO:0000313" key="3">
    <source>
        <dbReference type="EMBL" id="KAH3665488.1"/>
    </source>
</evidence>
<keyword evidence="4" id="KW-1185">Reference proteome</keyword>
<reference evidence="3" key="1">
    <citation type="journal article" date="2021" name="Open Biol.">
        <title>Shared evolutionary footprints suggest mitochondrial oxidative damage underlies multiple complex I losses in fungi.</title>
        <authorList>
            <person name="Schikora-Tamarit M.A."/>
            <person name="Marcet-Houben M."/>
            <person name="Nosek J."/>
            <person name="Gabaldon T."/>
        </authorList>
    </citation>
    <scope>NUCLEOTIDE SEQUENCE</scope>
    <source>
        <strain evidence="3">CBS6075</strain>
    </source>
</reference>
<dbReference type="GO" id="GO:0000049">
    <property type="term" value="F:tRNA binding"/>
    <property type="evidence" value="ECO:0007669"/>
    <property type="project" value="InterPro"/>
</dbReference>
<dbReference type="Gene3D" id="3.40.50.620">
    <property type="entry name" value="HUPs"/>
    <property type="match status" value="1"/>
</dbReference>
<dbReference type="SUPFAM" id="SSF52402">
    <property type="entry name" value="Adenine nucleotide alpha hydrolases-like"/>
    <property type="match status" value="1"/>
</dbReference>
<reference evidence="3" key="2">
    <citation type="submission" date="2021-01" db="EMBL/GenBank/DDBJ databases">
        <authorList>
            <person name="Schikora-Tamarit M.A."/>
        </authorList>
    </citation>
    <scope>NUCLEOTIDE SEQUENCE</scope>
    <source>
        <strain evidence="3">CBS6075</strain>
    </source>
</reference>
<accession>A0A9P8P4N8</accession>
<protein>
    <recommendedName>
        <fullName evidence="5">Cytoplasmic tRNA 2-thiolation protein 2</fullName>
    </recommendedName>
</protein>
<evidence type="ECO:0000313" key="4">
    <source>
        <dbReference type="Proteomes" id="UP000769157"/>
    </source>
</evidence>
<evidence type="ECO:0000256" key="2">
    <source>
        <dbReference type="ARBA" id="ARBA00022694"/>
    </source>
</evidence>
<dbReference type="Proteomes" id="UP000769157">
    <property type="component" value="Unassembled WGS sequence"/>
</dbReference>
<name>A0A9P8P4N8_9ASCO</name>
<dbReference type="PANTHER" id="PTHR20882:SF14">
    <property type="entry name" value="CYTOPLASMIC TRNA 2-THIOLATION PROTEIN 2"/>
    <property type="match status" value="1"/>
</dbReference>
<keyword evidence="1" id="KW-0963">Cytoplasm</keyword>
<dbReference type="GO" id="GO:0005829">
    <property type="term" value="C:cytosol"/>
    <property type="evidence" value="ECO:0007669"/>
    <property type="project" value="TreeGrafter"/>
</dbReference>
<dbReference type="InterPro" id="IPR019407">
    <property type="entry name" value="CTU2"/>
</dbReference>
<dbReference type="EMBL" id="JAEUBE010000295">
    <property type="protein sequence ID" value="KAH3665488.1"/>
    <property type="molecule type" value="Genomic_DNA"/>
</dbReference>
<evidence type="ECO:0000256" key="1">
    <source>
        <dbReference type="ARBA" id="ARBA00022490"/>
    </source>
</evidence>
<dbReference type="GeneID" id="70235639"/>
<comment type="caution">
    <text evidence="3">The sequence shown here is derived from an EMBL/GenBank/DDBJ whole genome shotgun (WGS) entry which is preliminary data.</text>
</comment>
<keyword evidence="2" id="KW-0819">tRNA processing</keyword>
<dbReference type="GO" id="GO:0016783">
    <property type="term" value="F:sulfurtransferase activity"/>
    <property type="evidence" value="ECO:0007669"/>
    <property type="project" value="TreeGrafter"/>
</dbReference>
<sequence>MQDDKFKVKYGNSKAERPRVLLPLSFGEGSVVLLDMVLSHLEEQCRNERAVQGYDLVVVHVGKDDSRLQQIKQHYEGLLGRVRVEFATADPSLFVRELGRLHVSEDYTSSVSEESETMDLEQMLAQFDNRSSQQDFLQQIVREMIHRAAIARRCSVIIYGHSMTRLADETLALTVKGRGSEIFTRLTDGQFEYANTSLHVIHPLRDVLLSEIKAYVRFSELGQFVEPKPEIKHKSAKNKTIDELVREYFETVESEYPEVISTVVKIGTKLDVPEGIPIECVLCHELVYQDSKTWLEQMSESANTESKSAVPLCYGCLVNVGVGQEVQWPLKRPSEQDILSEYIIQEE</sequence>
<dbReference type="RefSeq" id="XP_046060692.1">
    <property type="nucleotide sequence ID" value="XM_046204671.1"/>
</dbReference>
<dbReference type="OrthoDB" id="25129at2759"/>
<dbReference type="GO" id="GO:0002143">
    <property type="term" value="P:tRNA wobble position uridine thiolation"/>
    <property type="evidence" value="ECO:0007669"/>
    <property type="project" value="TreeGrafter"/>
</dbReference>
<dbReference type="PANTHER" id="PTHR20882">
    <property type="entry name" value="CYTOPLASMIC TRNA 2-THIOLATION PROTEIN 2"/>
    <property type="match status" value="1"/>
</dbReference>
<proteinExistence type="predicted"/>
<gene>
    <name evidence="3" type="ORF">OGAPHI_003674</name>
</gene>
<dbReference type="InterPro" id="IPR014729">
    <property type="entry name" value="Rossmann-like_a/b/a_fold"/>
</dbReference>